<protein>
    <submittedName>
        <fullName evidence="1">Uncharacterized protein</fullName>
    </submittedName>
</protein>
<dbReference type="EMBL" id="LCEK01000030">
    <property type="protein sequence ID" value="KKS71391.1"/>
    <property type="molecule type" value="Genomic_DNA"/>
</dbReference>
<evidence type="ECO:0000313" key="1">
    <source>
        <dbReference type="EMBL" id="KKS71391.1"/>
    </source>
</evidence>
<organism evidence="1 2">
    <name type="scientific">Candidatus Magasanikbacteria bacterium GW2011_GWE2_42_7</name>
    <dbReference type="NCBI Taxonomy" id="1619052"/>
    <lineage>
        <taxon>Bacteria</taxon>
        <taxon>Candidatus Magasanikiibacteriota</taxon>
    </lineage>
</organism>
<dbReference type="Proteomes" id="UP000033867">
    <property type="component" value="Unassembled WGS sequence"/>
</dbReference>
<accession>A0A0G1DKJ4</accession>
<dbReference type="AlphaFoldDB" id="A0A0G1DKJ4"/>
<evidence type="ECO:0000313" key="2">
    <source>
        <dbReference type="Proteomes" id="UP000033867"/>
    </source>
</evidence>
<name>A0A0G1DKJ4_9BACT</name>
<reference evidence="1 2" key="1">
    <citation type="journal article" date="2015" name="Nature">
        <title>rRNA introns, odd ribosomes, and small enigmatic genomes across a large radiation of phyla.</title>
        <authorList>
            <person name="Brown C.T."/>
            <person name="Hug L.A."/>
            <person name="Thomas B.C."/>
            <person name="Sharon I."/>
            <person name="Castelle C.J."/>
            <person name="Singh A."/>
            <person name="Wilkins M.J."/>
            <person name="Williams K.H."/>
            <person name="Banfield J.F."/>
        </authorList>
    </citation>
    <scope>NUCLEOTIDE SEQUENCE [LARGE SCALE GENOMIC DNA]</scope>
</reference>
<proteinExistence type="predicted"/>
<sequence>MVNFERWTSRARCAVPYLIRIALLEAGVKSTSFFIVYRCTDDISVLVPPAGNCAHRDGAHCTHWYVTDATRLSPSGDDTISASGPYSHVDKVSCIYHASAHTLIQGGSYVVVGEDTFGPTGSVVKRTIRCVVVTPKAMQSVVIRAIRNGSASKILV</sequence>
<comment type="caution">
    <text evidence="1">The sequence shown here is derived from an EMBL/GenBank/DDBJ whole genome shotgun (WGS) entry which is preliminary data.</text>
</comment>
<gene>
    <name evidence="1" type="ORF">UV42_C0030G0009</name>
</gene>